<name>A0ACC0CZ03_9PEZI</name>
<proteinExistence type="predicted"/>
<gene>
    <name evidence="1" type="ORF">F4821DRAFT_279299</name>
</gene>
<dbReference type="EMBL" id="MU394326">
    <property type="protein sequence ID" value="KAI6085330.1"/>
    <property type="molecule type" value="Genomic_DNA"/>
</dbReference>
<evidence type="ECO:0000313" key="2">
    <source>
        <dbReference type="Proteomes" id="UP001497680"/>
    </source>
</evidence>
<reference evidence="1 2" key="1">
    <citation type="journal article" date="2022" name="New Phytol.">
        <title>Ecological generalism drives hyperdiversity of secondary metabolite gene clusters in xylarialean endophytes.</title>
        <authorList>
            <person name="Franco M.E.E."/>
            <person name="Wisecaver J.H."/>
            <person name="Arnold A.E."/>
            <person name="Ju Y.M."/>
            <person name="Slot J.C."/>
            <person name="Ahrendt S."/>
            <person name="Moore L.P."/>
            <person name="Eastman K.E."/>
            <person name="Scott K."/>
            <person name="Konkel Z."/>
            <person name="Mondo S.J."/>
            <person name="Kuo A."/>
            <person name="Hayes R.D."/>
            <person name="Haridas S."/>
            <person name="Andreopoulos B."/>
            <person name="Riley R."/>
            <person name="LaButti K."/>
            <person name="Pangilinan J."/>
            <person name="Lipzen A."/>
            <person name="Amirebrahimi M."/>
            <person name="Yan J."/>
            <person name="Adam C."/>
            <person name="Keymanesh K."/>
            <person name="Ng V."/>
            <person name="Louie K."/>
            <person name="Northen T."/>
            <person name="Drula E."/>
            <person name="Henrissat B."/>
            <person name="Hsieh H.M."/>
            <person name="Youens-Clark K."/>
            <person name="Lutzoni F."/>
            <person name="Miadlikowska J."/>
            <person name="Eastwood D.C."/>
            <person name="Hamelin R.C."/>
            <person name="Grigoriev I.V."/>
            <person name="U'Ren J.M."/>
        </authorList>
    </citation>
    <scope>NUCLEOTIDE SEQUENCE [LARGE SCALE GENOMIC DNA]</scope>
    <source>
        <strain evidence="1 2">ER1909</strain>
    </source>
</reference>
<sequence>MVVQEISSSGVKAIITVIAGLALATLMIVLRFVGRIKNKSVGSDDWIALISYILLIGVIICHLLLFSHLGFSEASMDQFSPEQLRRFLVLLYGSNIPYTCCSFAIKLSFLSLYRRIFVTRTFEIITTCLIGLLITWWLCIIVSQVILCRPVETFWVRGGSKYCIDRLKMNQATSISNAVWDFVLLLLPLPMVWNLNMTRRKKLQVTGAFLGGILLCACSVVRAIVLHQWSEHNLSEIVWRGGLWSVLECVVGVSCACMPTLASLLKEWCRKATHMHHNRPRLHGDIGKALESGSVHRIAVRVHRHKGDPYNID</sequence>
<evidence type="ECO:0000313" key="1">
    <source>
        <dbReference type="EMBL" id="KAI6085330.1"/>
    </source>
</evidence>
<keyword evidence="2" id="KW-1185">Reference proteome</keyword>
<organism evidence="1 2">
    <name type="scientific">Hypoxylon rubiginosum</name>
    <dbReference type="NCBI Taxonomy" id="110542"/>
    <lineage>
        <taxon>Eukaryota</taxon>
        <taxon>Fungi</taxon>
        <taxon>Dikarya</taxon>
        <taxon>Ascomycota</taxon>
        <taxon>Pezizomycotina</taxon>
        <taxon>Sordariomycetes</taxon>
        <taxon>Xylariomycetidae</taxon>
        <taxon>Xylariales</taxon>
        <taxon>Hypoxylaceae</taxon>
        <taxon>Hypoxylon</taxon>
    </lineage>
</organism>
<accession>A0ACC0CZ03</accession>
<comment type="caution">
    <text evidence="1">The sequence shown here is derived from an EMBL/GenBank/DDBJ whole genome shotgun (WGS) entry which is preliminary data.</text>
</comment>
<dbReference type="Proteomes" id="UP001497680">
    <property type="component" value="Unassembled WGS sequence"/>
</dbReference>
<protein>
    <submittedName>
        <fullName evidence="1">Uncharacterized protein</fullName>
    </submittedName>
</protein>